<dbReference type="STRING" id="150146.SAMN05443667_10878"/>
<gene>
    <name evidence="1" type="ORF">SAMN05443667_10878</name>
</gene>
<dbReference type="RefSeq" id="WP_143031857.1">
    <property type="nucleotide sequence ID" value="NZ_FNRD01000008.1"/>
</dbReference>
<evidence type="ECO:0000313" key="1">
    <source>
        <dbReference type="EMBL" id="SEA75362.1"/>
    </source>
</evidence>
<dbReference type="Proteomes" id="UP000198951">
    <property type="component" value="Unassembled WGS sequence"/>
</dbReference>
<dbReference type="AlphaFoldDB" id="A0A1H4DT45"/>
<dbReference type="OrthoDB" id="794403at2"/>
<organism evidence="1 2">
    <name type="scientific">Flavobacterium gillisiae</name>
    <dbReference type="NCBI Taxonomy" id="150146"/>
    <lineage>
        <taxon>Bacteria</taxon>
        <taxon>Pseudomonadati</taxon>
        <taxon>Bacteroidota</taxon>
        <taxon>Flavobacteriia</taxon>
        <taxon>Flavobacteriales</taxon>
        <taxon>Flavobacteriaceae</taxon>
        <taxon>Flavobacterium</taxon>
    </lineage>
</organism>
<keyword evidence="2" id="KW-1185">Reference proteome</keyword>
<reference evidence="2" key="1">
    <citation type="submission" date="2016-10" db="EMBL/GenBank/DDBJ databases">
        <authorList>
            <person name="Varghese N."/>
            <person name="Submissions S."/>
        </authorList>
    </citation>
    <scope>NUCLEOTIDE SEQUENCE [LARGE SCALE GENOMIC DNA]</scope>
    <source>
        <strain evidence="2">DSM 22376</strain>
    </source>
</reference>
<protein>
    <submittedName>
        <fullName evidence="1">Uncharacterized protein</fullName>
    </submittedName>
</protein>
<dbReference type="EMBL" id="FNRD01000008">
    <property type="protein sequence ID" value="SEA75362.1"/>
    <property type="molecule type" value="Genomic_DNA"/>
</dbReference>
<accession>A0A1H4DT45</accession>
<proteinExistence type="predicted"/>
<sequence>MSVPQLEVEAPVETVVQECYQAIIEKDTITLTVDVNNVNQFEGELDYSYYQKDKSFGTVFGNVKGDTIFADYTFQSEGKTSVRELVFLKKDANTFVEGYGEILETKGKMVFKDKSKIKFDGNIVYKKINCKE</sequence>
<evidence type="ECO:0000313" key="2">
    <source>
        <dbReference type="Proteomes" id="UP000198951"/>
    </source>
</evidence>
<name>A0A1H4DT45_9FLAO</name>